<keyword evidence="6" id="KW-1185">Reference proteome</keyword>
<feature type="domain" description="Guanylate kinase-like" evidence="4">
    <location>
        <begin position="1"/>
        <end position="82"/>
    </location>
</feature>
<dbReference type="GO" id="GO:0004385">
    <property type="term" value="F:GMP kinase activity"/>
    <property type="evidence" value="ECO:0007669"/>
    <property type="project" value="TreeGrafter"/>
</dbReference>
<evidence type="ECO:0000313" key="5">
    <source>
        <dbReference type="EMBL" id="VEL28919.1"/>
    </source>
</evidence>
<evidence type="ECO:0000313" key="6">
    <source>
        <dbReference type="Proteomes" id="UP000784294"/>
    </source>
</evidence>
<reference evidence="5" key="1">
    <citation type="submission" date="2018-11" db="EMBL/GenBank/DDBJ databases">
        <authorList>
            <consortium name="Pathogen Informatics"/>
        </authorList>
    </citation>
    <scope>NUCLEOTIDE SEQUENCE</scope>
</reference>
<sequence length="82" mass="9292">MNTGLICILDVDLAGVKSIYAVRSKLNPRFIFIRPPSMTILEKRLRDRGTETEEKLQARISRANADIVFADSMDGKVCDIYM</sequence>
<organism evidence="5 6">
    <name type="scientific">Protopolystoma xenopodis</name>
    <dbReference type="NCBI Taxonomy" id="117903"/>
    <lineage>
        <taxon>Eukaryota</taxon>
        <taxon>Metazoa</taxon>
        <taxon>Spiralia</taxon>
        <taxon>Lophotrochozoa</taxon>
        <taxon>Platyhelminthes</taxon>
        <taxon>Monogenea</taxon>
        <taxon>Polyopisthocotylea</taxon>
        <taxon>Polystomatidea</taxon>
        <taxon>Polystomatidae</taxon>
        <taxon>Protopolystoma</taxon>
    </lineage>
</organism>
<dbReference type="PANTHER" id="PTHR23117:SF13">
    <property type="entry name" value="GUANYLATE KINASE"/>
    <property type="match status" value="1"/>
</dbReference>
<dbReference type="Gene3D" id="3.40.50.300">
    <property type="entry name" value="P-loop containing nucleotide triphosphate hydrolases"/>
    <property type="match status" value="1"/>
</dbReference>
<dbReference type="PANTHER" id="PTHR23117">
    <property type="entry name" value="GUANYLATE KINASE-RELATED"/>
    <property type="match status" value="1"/>
</dbReference>
<accession>A0A448X5V5</accession>
<gene>
    <name evidence="5" type="ORF">PXEA_LOCUS22359</name>
</gene>
<keyword evidence="2" id="KW-0808">Transferase</keyword>
<dbReference type="Proteomes" id="UP000784294">
    <property type="component" value="Unassembled WGS sequence"/>
</dbReference>
<comment type="similarity">
    <text evidence="1">Belongs to the guanylate kinase family.</text>
</comment>
<name>A0A448X5V5_9PLAT</name>
<evidence type="ECO:0000256" key="1">
    <source>
        <dbReference type="ARBA" id="ARBA00005790"/>
    </source>
</evidence>
<dbReference type="InterPro" id="IPR008144">
    <property type="entry name" value="Guanylate_kin-like_dom"/>
</dbReference>
<comment type="caution">
    <text evidence="5">The sequence shown here is derived from an EMBL/GenBank/DDBJ whole genome shotgun (WGS) entry which is preliminary data.</text>
</comment>
<dbReference type="GO" id="GO:0005829">
    <property type="term" value="C:cytosol"/>
    <property type="evidence" value="ECO:0007669"/>
    <property type="project" value="TreeGrafter"/>
</dbReference>
<dbReference type="AlphaFoldDB" id="A0A448X5V5"/>
<protein>
    <recommendedName>
        <fullName evidence="4">Guanylate kinase-like domain-containing protein</fullName>
    </recommendedName>
</protein>
<evidence type="ECO:0000259" key="4">
    <source>
        <dbReference type="PROSITE" id="PS50052"/>
    </source>
</evidence>
<evidence type="ECO:0000256" key="3">
    <source>
        <dbReference type="ARBA" id="ARBA00022777"/>
    </source>
</evidence>
<dbReference type="EMBL" id="CAAALY010098740">
    <property type="protein sequence ID" value="VEL28919.1"/>
    <property type="molecule type" value="Genomic_DNA"/>
</dbReference>
<proteinExistence type="inferred from homology"/>
<dbReference type="Pfam" id="PF00625">
    <property type="entry name" value="Guanylate_kin"/>
    <property type="match status" value="1"/>
</dbReference>
<dbReference type="SUPFAM" id="SSF52540">
    <property type="entry name" value="P-loop containing nucleoside triphosphate hydrolases"/>
    <property type="match status" value="1"/>
</dbReference>
<dbReference type="PROSITE" id="PS50052">
    <property type="entry name" value="GUANYLATE_KINASE_2"/>
    <property type="match status" value="1"/>
</dbReference>
<dbReference type="InterPro" id="IPR008145">
    <property type="entry name" value="GK/Ca_channel_bsu"/>
</dbReference>
<dbReference type="OrthoDB" id="6334211at2759"/>
<evidence type="ECO:0000256" key="2">
    <source>
        <dbReference type="ARBA" id="ARBA00022679"/>
    </source>
</evidence>
<dbReference type="InterPro" id="IPR027417">
    <property type="entry name" value="P-loop_NTPase"/>
</dbReference>
<keyword evidence="3" id="KW-0418">Kinase</keyword>